<dbReference type="PANTHER" id="PTHR47074">
    <property type="entry name" value="BNAC02G40300D PROTEIN"/>
    <property type="match status" value="1"/>
</dbReference>
<dbReference type="OrthoDB" id="1193612at2759"/>
<dbReference type="InterPro" id="IPR044730">
    <property type="entry name" value="RNase_H-like_dom_plant"/>
</dbReference>
<dbReference type="Gene3D" id="3.30.420.10">
    <property type="entry name" value="Ribonuclease H-like superfamily/Ribonuclease H"/>
    <property type="match status" value="1"/>
</dbReference>
<keyword evidence="3" id="KW-1185">Reference proteome</keyword>
<accession>A0A2P5EHA9</accession>
<dbReference type="EMBL" id="JXTC01000155">
    <property type="protein sequence ID" value="PON84884.1"/>
    <property type="molecule type" value="Genomic_DNA"/>
</dbReference>
<dbReference type="InterPro" id="IPR052929">
    <property type="entry name" value="RNase_H-like_EbsB-rel"/>
</dbReference>
<comment type="caution">
    <text evidence="2">The sequence shown here is derived from an EMBL/GenBank/DDBJ whole genome shotgun (WGS) entry which is preliminary data.</text>
</comment>
<evidence type="ECO:0000313" key="2">
    <source>
        <dbReference type="EMBL" id="PON84884.1"/>
    </source>
</evidence>
<proteinExistence type="predicted"/>
<evidence type="ECO:0000259" key="1">
    <source>
        <dbReference type="Pfam" id="PF13456"/>
    </source>
</evidence>
<dbReference type="PANTHER" id="PTHR47074:SF11">
    <property type="entry name" value="REVERSE TRANSCRIPTASE-LIKE PROTEIN"/>
    <property type="match status" value="1"/>
</dbReference>
<dbReference type="STRING" id="63057.A0A2P5EHA9"/>
<protein>
    <recommendedName>
        <fullName evidence="1">RNase H type-1 domain-containing protein</fullName>
    </recommendedName>
</protein>
<reference evidence="3" key="1">
    <citation type="submission" date="2016-06" db="EMBL/GenBank/DDBJ databases">
        <title>Parallel loss of symbiosis genes in relatives of nitrogen-fixing non-legume Parasponia.</title>
        <authorList>
            <person name="Van Velzen R."/>
            <person name="Holmer R."/>
            <person name="Bu F."/>
            <person name="Rutten L."/>
            <person name="Van Zeijl A."/>
            <person name="Liu W."/>
            <person name="Santuari L."/>
            <person name="Cao Q."/>
            <person name="Sharma T."/>
            <person name="Shen D."/>
            <person name="Roswanjaya Y."/>
            <person name="Wardhani T."/>
            <person name="Kalhor M.S."/>
            <person name="Jansen J."/>
            <person name="Van den Hoogen J."/>
            <person name="Gungor B."/>
            <person name="Hartog M."/>
            <person name="Hontelez J."/>
            <person name="Verver J."/>
            <person name="Yang W.-C."/>
            <person name="Schijlen E."/>
            <person name="Repin R."/>
            <person name="Schilthuizen M."/>
            <person name="Schranz E."/>
            <person name="Heidstra R."/>
            <person name="Miyata K."/>
            <person name="Fedorova E."/>
            <person name="Kohlen W."/>
            <person name="Bisseling T."/>
            <person name="Smit S."/>
            <person name="Geurts R."/>
        </authorList>
    </citation>
    <scope>NUCLEOTIDE SEQUENCE [LARGE SCALE GENOMIC DNA]</scope>
    <source>
        <strain evidence="3">cv. RG33-2</strain>
    </source>
</reference>
<dbReference type="GO" id="GO:0004523">
    <property type="term" value="F:RNA-DNA hybrid ribonuclease activity"/>
    <property type="evidence" value="ECO:0007669"/>
    <property type="project" value="InterPro"/>
</dbReference>
<dbReference type="InterPro" id="IPR002156">
    <property type="entry name" value="RNaseH_domain"/>
</dbReference>
<gene>
    <name evidence="2" type="ORF">TorRG33x02_192820</name>
</gene>
<organism evidence="2 3">
    <name type="scientific">Trema orientale</name>
    <name type="common">Charcoal tree</name>
    <name type="synonym">Celtis orientalis</name>
    <dbReference type="NCBI Taxonomy" id="63057"/>
    <lineage>
        <taxon>Eukaryota</taxon>
        <taxon>Viridiplantae</taxon>
        <taxon>Streptophyta</taxon>
        <taxon>Embryophyta</taxon>
        <taxon>Tracheophyta</taxon>
        <taxon>Spermatophyta</taxon>
        <taxon>Magnoliopsida</taxon>
        <taxon>eudicotyledons</taxon>
        <taxon>Gunneridae</taxon>
        <taxon>Pentapetalae</taxon>
        <taxon>rosids</taxon>
        <taxon>fabids</taxon>
        <taxon>Rosales</taxon>
        <taxon>Cannabaceae</taxon>
        <taxon>Trema</taxon>
    </lineage>
</organism>
<evidence type="ECO:0000313" key="3">
    <source>
        <dbReference type="Proteomes" id="UP000237000"/>
    </source>
</evidence>
<dbReference type="CDD" id="cd06222">
    <property type="entry name" value="RNase_H_like"/>
    <property type="match status" value="1"/>
</dbReference>
<name>A0A2P5EHA9_TREOI</name>
<dbReference type="Proteomes" id="UP000237000">
    <property type="component" value="Unassembled WGS sequence"/>
</dbReference>
<dbReference type="GO" id="GO:0003676">
    <property type="term" value="F:nucleic acid binding"/>
    <property type="evidence" value="ECO:0007669"/>
    <property type="project" value="InterPro"/>
</dbReference>
<feature type="domain" description="RNase H type-1" evidence="1">
    <location>
        <begin position="163"/>
        <end position="283"/>
    </location>
</feature>
<sequence length="311" mass="34932">MKLETFVVKYWKAFHDIIPTVFNLLNCRVPCSGIRPRCGSDFETTSHALLDCQLILDIWSRSSFWNSGRIKAHPSFVGYVFDLKSKLSKEEMETWCVIAWFIWGDRNGVIHGRSTRPASCIIEDASLWIAEYKRFNNTESPPPNPPSVIARWSLPPYDSLKLNVDAAVDNHCRSHISAVIRDHLGCVRGAATIKCKGYFSAHLVECMAIRDGTKFALQHNFKISEVESGAKNVISAIHTWEPLATHGPIISDILANLVQLENASCSYVPRIRNKVAHILASFALNSSSNYCCWVEELPFGIPLDVLREACP</sequence>
<dbReference type="AlphaFoldDB" id="A0A2P5EHA9"/>
<dbReference type="InterPro" id="IPR036397">
    <property type="entry name" value="RNaseH_sf"/>
</dbReference>
<dbReference type="InParanoid" id="A0A2P5EHA9"/>
<dbReference type="Pfam" id="PF13456">
    <property type="entry name" value="RVT_3"/>
    <property type="match status" value="1"/>
</dbReference>